<keyword evidence="4 6" id="KW-1133">Transmembrane helix</keyword>
<feature type="transmembrane region" description="Helical" evidence="6">
    <location>
        <begin position="302"/>
        <end position="323"/>
    </location>
</feature>
<keyword evidence="9" id="KW-1185">Reference proteome</keyword>
<reference evidence="8 9" key="1">
    <citation type="submission" date="2019-07" db="EMBL/GenBank/DDBJ databases">
        <authorList>
            <person name="Zhao L.H."/>
        </authorList>
    </citation>
    <scope>NUCLEOTIDE SEQUENCE [LARGE SCALE GENOMIC DNA]</scope>
    <source>
        <strain evidence="8 9">Co35</strain>
    </source>
</reference>
<dbReference type="PANTHER" id="PTHR30294:SF29">
    <property type="entry name" value="MULTIDRUG ABC TRANSPORTER PERMEASE YBHS-RELATED"/>
    <property type="match status" value="1"/>
</dbReference>
<dbReference type="GO" id="GO:0140359">
    <property type="term" value="F:ABC-type transporter activity"/>
    <property type="evidence" value="ECO:0007669"/>
    <property type="project" value="InterPro"/>
</dbReference>
<dbReference type="OrthoDB" id="161250at2"/>
<evidence type="ECO:0000256" key="3">
    <source>
        <dbReference type="ARBA" id="ARBA00022692"/>
    </source>
</evidence>
<proteinExistence type="predicted"/>
<feature type="transmembrane region" description="Helical" evidence="6">
    <location>
        <begin position="194"/>
        <end position="215"/>
    </location>
</feature>
<gene>
    <name evidence="8" type="ORF">FNM00_15820</name>
</gene>
<protein>
    <submittedName>
        <fullName evidence="8">ABC transporter permease</fullName>
    </submittedName>
</protein>
<dbReference type="Pfam" id="PF12698">
    <property type="entry name" value="ABC2_membrane_3"/>
    <property type="match status" value="1"/>
</dbReference>
<keyword evidence="2" id="KW-1003">Cell membrane</keyword>
<feature type="transmembrane region" description="Helical" evidence="6">
    <location>
        <begin position="355"/>
        <end position="376"/>
    </location>
</feature>
<dbReference type="Proteomes" id="UP000316988">
    <property type="component" value="Unassembled WGS sequence"/>
</dbReference>
<feature type="domain" description="ABC-2 type transporter transmembrane" evidence="7">
    <location>
        <begin position="13"/>
        <end position="373"/>
    </location>
</feature>
<comment type="caution">
    <text evidence="8">The sequence shown here is derived from an EMBL/GenBank/DDBJ whole genome shotgun (WGS) entry which is preliminary data.</text>
</comment>
<evidence type="ECO:0000256" key="4">
    <source>
        <dbReference type="ARBA" id="ARBA00022989"/>
    </source>
</evidence>
<dbReference type="Gene3D" id="3.40.1710.10">
    <property type="entry name" value="abc type-2 transporter like domain"/>
    <property type="match status" value="1"/>
</dbReference>
<evidence type="ECO:0000313" key="8">
    <source>
        <dbReference type="EMBL" id="TSD57666.1"/>
    </source>
</evidence>
<feature type="transmembrane region" description="Helical" evidence="6">
    <location>
        <begin position="236"/>
        <end position="262"/>
    </location>
</feature>
<evidence type="ECO:0000256" key="1">
    <source>
        <dbReference type="ARBA" id="ARBA00004651"/>
    </source>
</evidence>
<evidence type="ECO:0000313" key="9">
    <source>
        <dbReference type="Proteomes" id="UP000316988"/>
    </source>
</evidence>
<keyword evidence="5 6" id="KW-0472">Membrane</keyword>
<feature type="transmembrane region" description="Helical" evidence="6">
    <location>
        <begin position="268"/>
        <end position="290"/>
    </location>
</feature>
<evidence type="ECO:0000256" key="6">
    <source>
        <dbReference type="SAM" id="Phobius"/>
    </source>
</evidence>
<feature type="transmembrane region" description="Helical" evidence="6">
    <location>
        <begin position="15"/>
        <end position="37"/>
    </location>
</feature>
<dbReference type="GO" id="GO:0005886">
    <property type="term" value="C:plasma membrane"/>
    <property type="evidence" value="ECO:0007669"/>
    <property type="project" value="UniProtKB-SubCell"/>
</dbReference>
<keyword evidence="3 6" id="KW-0812">Transmembrane</keyword>
<sequence>MTAADLKQRIRDRSVIIFAIVVPLALMGILNLIIGGAEEGTELGDMTVAASVPQGDASADAIVSALEGIDGLSITVDQVDEDRARAEARDGTATIGLLIPEGFGEGLSSGDGRDITIIEGDGAGLEGQVLTSVLTGIVDRFGAATVATQAAGALGVPPTDLEAIAQDVATAEPSISLVDGQASDEQLSDSGALVAGQAGLFLLFTVGFGVLSLNAERDQGTLPRLLSMPMRPSAVLISKGLVSFLLGIVATTILLVVGGLMFGVDFGSLPAVGLLVLSVVTAATSLMFVIARVAKTAEQANIAQSIIAVTLGVAGGAFFPLAASGLLARLLDLNPIAAFVRGLGITSGGGGVSDIVGPVLIMLGFAVVVGAISRLVPDRGTSL</sequence>
<evidence type="ECO:0000256" key="5">
    <source>
        <dbReference type="ARBA" id="ARBA00023136"/>
    </source>
</evidence>
<evidence type="ECO:0000256" key="2">
    <source>
        <dbReference type="ARBA" id="ARBA00022475"/>
    </source>
</evidence>
<dbReference type="RefSeq" id="WP_143914514.1">
    <property type="nucleotide sequence ID" value="NZ_VLNT01000018.1"/>
</dbReference>
<dbReference type="EMBL" id="VLNT01000018">
    <property type="protein sequence ID" value="TSD57666.1"/>
    <property type="molecule type" value="Genomic_DNA"/>
</dbReference>
<dbReference type="InterPro" id="IPR013525">
    <property type="entry name" value="ABC2_TM"/>
</dbReference>
<organism evidence="8 9">
    <name type="scientific">Aeromicrobium piscarium</name>
    <dbReference type="NCBI Taxonomy" id="2590901"/>
    <lineage>
        <taxon>Bacteria</taxon>
        <taxon>Bacillati</taxon>
        <taxon>Actinomycetota</taxon>
        <taxon>Actinomycetes</taxon>
        <taxon>Propionibacteriales</taxon>
        <taxon>Nocardioidaceae</taxon>
        <taxon>Aeromicrobium</taxon>
    </lineage>
</organism>
<dbReference type="PANTHER" id="PTHR30294">
    <property type="entry name" value="MEMBRANE COMPONENT OF ABC TRANSPORTER YHHJ-RELATED"/>
    <property type="match status" value="1"/>
</dbReference>
<comment type="subcellular location">
    <subcellularLocation>
        <location evidence="1">Cell membrane</location>
        <topology evidence="1">Multi-pass membrane protein</topology>
    </subcellularLocation>
</comment>
<accession>A0A554RU76</accession>
<name>A0A554RU76_9ACTN</name>
<dbReference type="InterPro" id="IPR051449">
    <property type="entry name" value="ABC-2_transporter_component"/>
</dbReference>
<dbReference type="AlphaFoldDB" id="A0A554RU76"/>
<evidence type="ECO:0000259" key="7">
    <source>
        <dbReference type="Pfam" id="PF12698"/>
    </source>
</evidence>